<evidence type="ECO:0000259" key="8">
    <source>
        <dbReference type="Pfam" id="PF20684"/>
    </source>
</evidence>
<feature type="transmembrane region" description="Helical" evidence="7">
    <location>
        <begin position="16"/>
        <end position="35"/>
    </location>
</feature>
<proteinExistence type="inferred from homology"/>
<feature type="transmembrane region" description="Helical" evidence="7">
    <location>
        <begin position="170"/>
        <end position="195"/>
    </location>
</feature>
<feature type="transmembrane region" description="Helical" evidence="7">
    <location>
        <begin position="56"/>
        <end position="78"/>
    </location>
</feature>
<reference evidence="9 10" key="1">
    <citation type="submission" date="2024-04" db="EMBL/GenBank/DDBJ databases">
        <title>Phyllosticta paracitricarpa is synonymous to the EU quarantine fungus P. citricarpa based on phylogenomic analyses.</title>
        <authorList>
            <consortium name="Lawrence Berkeley National Laboratory"/>
            <person name="Van Ingen-Buijs V.A."/>
            <person name="Van Westerhoven A.C."/>
            <person name="Haridas S."/>
            <person name="Skiadas P."/>
            <person name="Martin F."/>
            <person name="Groenewald J.Z."/>
            <person name="Crous P.W."/>
            <person name="Seidl M.F."/>
        </authorList>
    </citation>
    <scope>NUCLEOTIDE SEQUENCE [LARGE SCALE GENOMIC DNA]</scope>
    <source>
        <strain evidence="9 10">CBS 123374</strain>
    </source>
</reference>
<evidence type="ECO:0000256" key="2">
    <source>
        <dbReference type="ARBA" id="ARBA00022692"/>
    </source>
</evidence>
<comment type="caution">
    <text evidence="9">The sequence shown here is derived from an EMBL/GenBank/DDBJ whole genome shotgun (WGS) entry which is preliminary data.</text>
</comment>
<comment type="similarity">
    <text evidence="5">Belongs to the SAT4 family.</text>
</comment>
<dbReference type="InterPro" id="IPR052337">
    <property type="entry name" value="SAT4-like"/>
</dbReference>
<evidence type="ECO:0000256" key="4">
    <source>
        <dbReference type="ARBA" id="ARBA00023136"/>
    </source>
</evidence>
<dbReference type="Proteomes" id="UP001492380">
    <property type="component" value="Unassembled WGS sequence"/>
</dbReference>
<keyword evidence="2 7" id="KW-0812">Transmembrane</keyword>
<organism evidence="9 10">
    <name type="scientific">Phyllosticta capitalensis</name>
    <dbReference type="NCBI Taxonomy" id="121624"/>
    <lineage>
        <taxon>Eukaryota</taxon>
        <taxon>Fungi</taxon>
        <taxon>Dikarya</taxon>
        <taxon>Ascomycota</taxon>
        <taxon>Pezizomycotina</taxon>
        <taxon>Dothideomycetes</taxon>
        <taxon>Dothideomycetes incertae sedis</taxon>
        <taxon>Botryosphaeriales</taxon>
        <taxon>Phyllostictaceae</taxon>
        <taxon>Phyllosticta</taxon>
    </lineage>
</organism>
<feature type="region of interest" description="Disordered" evidence="6">
    <location>
        <begin position="287"/>
        <end position="312"/>
    </location>
</feature>
<accession>A0ABR1Z1X1</accession>
<feature type="transmembrane region" description="Helical" evidence="7">
    <location>
        <begin position="130"/>
        <end position="150"/>
    </location>
</feature>
<sequence>MAPTAGSEAWYDQNRGPGVIVCVGVMMGLSTFAFGSRIVSRRIVGSSWDWSDTTLMFGYLLGIVINVCAIVGSARGFGRHLAYVASHTNFVDLLRINFTAQVAYLWSLTLIKISILLFYRRIFAVRKHQIAIKVVFVCVLLWWFIFFTLMCTKCQPVSRWWTNILSCGSFHAEFIACAAANSLIDILVLAIPIWGISGLGLQRKQKISVGGLFLTGSVVVVASLVRLVYLVEFSMVDLTWKYIPAATWSLIEVNIAVVSACLPFLQPLLVRILGALHLITPRTGSNANTNSTKMSRWVRSPPSRRPRGDLDSISISKSLEDVETGLAGPQDNDSQTLVEAQAMHVSKEDRRYTTVSQDSEVPDSAIKVNTDISMTFDNIRRASEARQSRAIKSAKSVDDIRKSSTRTSPSRHSIKRSSARSSPTRQSIKSFVTSRSVKTFASWERLS</sequence>
<dbReference type="InterPro" id="IPR049326">
    <property type="entry name" value="Rhodopsin_dom_fungi"/>
</dbReference>
<keyword evidence="3 7" id="KW-1133">Transmembrane helix</keyword>
<evidence type="ECO:0000256" key="6">
    <source>
        <dbReference type="SAM" id="MobiDB-lite"/>
    </source>
</evidence>
<evidence type="ECO:0000313" key="9">
    <source>
        <dbReference type="EMBL" id="KAK8246406.1"/>
    </source>
</evidence>
<feature type="transmembrane region" description="Helical" evidence="7">
    <location>
        <begin position="207"/>
        <end position="230"/>
    </location>
</feature>
<feature type="domain" description="Rhodopsin" evidence="8">
    <location>
        <begin position="37"/>
        <end position="270"/>
    </location>
</feature>
<feature type="transmembrane region" description="Helical" evidence="7">
    <location>
        <begin position="98"/>
        <end position="118"/>
    </location>
</feature>
<name>A0ABR1Z1X1_9PEZI</name>
<protein>
    <recommendedName>
        <fullName evidence="8">Rhodopsin domain-containing protein</fullName>
    </recommendedName>
</protein>
<comment type="subcellular location">
    <subcellularLocation>
        <location evidence="1">Membrane</location>
        <topology evidence="1">Multi-pass membrane protein</topology>
    </subcellularLocation>
</comment>
<feature type="region of interest" description="Disordered" evidence="6">
    <location>
        <begin position="387"/>
        <end position="430"/>
    </location>
</feature>
<evidence type="ECO:0000313" key="10">
    <source>
        <dbReference type="Proteomes" id="UP001492380"/>
    </source>
</evidence>
<evidence type="ECO:0000256" key="1">
    <source>
        <dbReference type="ARBA" id="ARBA00004141"/>
    </source>
</evidence>
<evidence type="ECO:0000256" key="5">
    <source>
        <dbReference type="ARBA" id="ARBA00038359"/>
    </source>
</evidence>
<evidence type="ECO:0000256" key="3">
    <source>
        <dbReference type="ARBA" id="ARBA00022989"/>
    </source>
</evidence>
<keyword evidence="4 7" id="KW-0472">Membrane</keyword>
<evidence type="ECO:0000256" key="7">
    <source>
        <dbReference type="SAM" id="Phobius"/>
    </source>
</evidence>
<feature type="compositionally biased region" description="Polar residues" evidence="6">
    <location>
        <begin position="419"/>
        <end position="430"/>
    </location>
</feature>
<dbReference type="PANTHER" id="PTHR33048">
    <property type="entry name" value="PTH11-LIKE INTEGRAL MEMBRANE PROTEIN (AFU_ORTHOLOGUE AFUA_5G11245)"/>
    <property type="match status" value="1"/>
</dbReference>
<dbReference type="Pfam" id="PF20684">
    <property type="entry name" value="Fung_rhodopsin"/>
    <property type="match status" value="1"/>
</dbReference>
<dbReference type="EMBL" id="JBBWRZ010000001">
    <property type="protein sequence ID" value="KAK8246406.1"/>
    <property type="molecule type" value="Genomic_DNA"/>
</dbReference>
<dbReference type="PANTHER" id="PTHR33048:SF47">
    <property type="entry name" value="INTEGRAL MEMBRANE PROTEIN-RELATED"/>
    <property type="match status" value="1"/>
</dbReference>
<gene>
    <name evidence="9" type="ORF">HDK90DRAFT_9626</name>
</gene>
<keyword evidence="10" id="KW-1185">Reference proteome</keyword>